<comment type="caution">
    <text evidence="1">The sequence shown here is derived from an EMBL/GenBank/DDBJ whole genome shotgun (WGS) entry which is preliminary data.</text>
</comment>
<reference evidence="1" key="1">
    <citation type="submission" date="2021-06" db="EMBL/GenBank/DDBJ databases">
        <authorList>
            <person name="Kallberg Y."/>
            <person name="Tangrot J."/>
            <person name="Rosling A."/>
        </authorList>
    </citation>
    <scope>NUCLEOTIDE SEQUENCE</scope>
    <source>
        <strain evidence="1">MA461A</strain>
    </source>
</reference>
<keyword evidence="2" id="KW-1185">Reference proteome</keyword>
<name>A0ACA9RKV7_9GLOM</name>
<proteinExistence type="predicted"/>
<protein>
    <submittedName>
        <fullName evidence="1">20874_t:CDS:1</fullName>
    </submittedName>
</protein>
<organism evidence="1 2">
    <name type="scientific">Racocetra persica</name>
    <dbReference type="NCBI Taxonomy" id="160502"/>
    <lineage>
        <taxon>Eukaryota</taxon>
        <taxon>Fungi</taxon>
        <taxon>Fungi incertae sedis</taxon>
        <taxon>Mucoromycota</taxon>
        <taxon>Glomeromycotina</taxon>
        <taxon>Glomeromycetes</taxon>
        <taxon>Diversisporales</taxon>
        <taxon>Gigasporaceae</taxon>
        <taxon>Racocetra</taxon>
    </lineage>
</organism>
<dbReference type="EMBL" id="CAJVQC010056947">
    <property type="protein sequence ID" value="CAG8797043.1"/>
    <property type="molecule type" value="Genomic_DNA"/>
</dbReference>
<feature type="non-terminal residue" evidence="1">
    <location>
        <position position="1"/>
    </location>
</feature>
<sequence>IHLKTTKHLELYFANIASLYFLINIAVLTKYNLNITVSSGNFISFHYKTKHCSQSSTHSSLHSIGDFINSTKVPAYNISIQQLSKRNENLATNQVIANQAASDQEATNQETTNLAATNQ</sequence>
<accession>A0ACA9RKV7</accession>
<evidence type="ECO:0000313" key="2">
    <source>
        <dbReference type="Proteomes" id="UP000789920"/>
    </source>
</evidence>
<evidence type="ECO:0000313" key="1">
    <source>
        <dbReference type="EMBL" id="CAG8797043.1"/>
    </source>
</evidence>
<gene>
    <name evidence="1" type="ORF">RPERSI_LOCUS20275</name>
</gene>
<feature type="non-terminal residue" evidence="1">
    <location>
        <position position="119"/>
    </location>
</feature>
<dbReference type="Proteomes" id="UP000789920">
    <property type="component" value="Unassembled WGS sequence"/>
</dbReference>